<reference evidence="2 3" key="1">
    <citation type="submission" date="2023-03" db="EMBL/GenBank/DDBJ databases">
        <title>Mating type loci evolution in Malassezia.</title>
        <authorList>
            <person name="Coelho M.A."/>
        </authorList>
    </citation>
    <scope>NUCLEOTIDE SEQUENCE [LARGE SCALE GENOMIC DNA]</scope>
    <source>
        <strain evidence="2 3">CBS 9725</strain>
    </source>
</reference>
<dbReference type="Gene3D" id="3.60.15.10">
    <property type="entry name" value="Ribonuclease Z/Hydroxyacylglutathione hydrolase-like"/>
    <property type="match status" value="1"/>
</dbReference>
<dbReference type="InterPro" id="IPR036866">
    <property type="entry name" value="RibonucZ/Hydroxyglut_hydro"/>
</dbReference>
<keyword evidence="3" id="KW-1185">Reference proteome</keyword>
<dbReference type="PANTHER" id="PTHR42663:SF6">
    <property type="entry name" value="HYDROLASE C777.06C-RELATED"/>
    <property type="match status" value="1"/>
</dbReference>
<dbReference type="CDD" id="cd16279">
    <property type="entry name" value="metallo-hydrolase-like_MBL-fold"/>
    <property type="match status" value="1"/>
</dbReference>
<evidence type="ECO:0000259" key="1">
    <source>
        <dbReference type="Pfam" id="PF12706"/>
    </source>
</evidence>
<name>A0AAJ5YVL4_9BASI</name>
<dbReference type="InterPro" id="IPR001279">
    <property type="entry name" value="Metallo-B-lactamas"/>
</dbReference>
<proteinExistence type="predicted"/>
<protein>
    <recommendedName>
        <fullName evidence="1">Metallo-beta-lactamase domain-containing protein</fullName>
    </recommendedName>
</protein>
<gene>
    <name evidence="2" type="ORF">MYAM1_001164</name>
</gene>
<dbReference type="Proteomes" id="UP001219567">
    <property type="component" value="Chromosome 1"/>
</dbReference>
<feature type="domain" description="Metallo-beta-lactamase" evidence="1">
    <location>
        <begin position="77"/>
        <end position="267"/>
    </location>
</feature>
<dbReference type="SUPFAM" id="SSF56281">
    <property type="entry name" value="Metallo-hydrolase/oxidoreductase"/>
    <property type="match status" value="1"/>
</dbReference>
<evidence type="ECO:0000313" key="2">
    <source>
        <dbReference type="EMBL" id="WFC98437.1"/>
    </source>
</evidence>
<dbReference type="EMBL" id="CP119943">
    <property type="protein sequence ID" value="WFC98437.1"/>
    <property type="molecule type" value="Genomic_DNA"/>
</dbReference>
<evidence type="ECO:0000313" key="3">
    <source>
        <dbReference type="Proteomes" id="UP001219567"/>
    </source>
</evidence>
<dbReference type="Pfam" id="PF12706">
    <property type="entry name" value="Lactamase_B_2"/>
    <property type="match status" value="1"/>
</dbReference>
<dbReference type="PANTHER" id="PTHR42663">
    <property type="entry name" value="HYDROLASE C777.06C-RELATED-RELATED"/>
    <property type="match status" value="1"/>
</dbReference>
<dbReference type="AlphaFoldDB" id="A0AAJ5YVL4"/>
<sequence>MIDLPDLPDVKGEWLEELIFLGTGTSAQVPSIDCITSSLKQCKTCTDAMNTGSPNRRGCTSAVVVGAPRDRPQERSTILIDCGKSFYSSAIEQFPKYGLRRIDAVLLTHGHADAILGLDDLRSWTMQGCVQNHVDIYLTQECMQTVQGTFPYLVDTRLVTGGGDVGTLRWHIINAQSPFSVGRHNISVTPLPVEHGFIGPERRPFECLGFRIDSLSYVSDCHRIPPATYDRMAGSQVVVLDALNMYRHPSHFSIPQAITAMLKLAVRPNPPVLALFVDMTHRIEYRTTEAQLQKLIEALRTFRTTLPADVPENWWAEIWDADANEKFSELHLRHDNAKVSCTPYPAREVPGMHLAIDGQRIKFGQ</sequence>
<organism evidence="2 3">
    <name type="scientific">Malassezia yamatoensis</name>
    <dbReference type="NCBI Taxonomy" id="253288"/>
    <lineage>
        <taxon>Eukaryota</taxon>
        <taxon>Fungi</taxon>
        <taxon>Dikarya</taxon>
        <taxon>Basidiomycota</taxon>
        <taxon>Ustilaginomycotina</taxon>
        <taxon>Malasseziomycetes</taxon>
        <taxon>Malasseziales</taxon>
        <taxon>Malasseziaceae</taxon>
        <taxon>Malassezia</taxon>
    </lineage>
</organism>
<accession>A0AAJ5YVL4</accession>